<accession>A0A7C3PF71</accession>
<sequence>MVLPTPEMLERAKNGDLEAIAQLINQRLVQTLPPNEFLTKATLKGSCLYLRLESAQSPEPQGAVTAVRSILADLSLHQVHQARIYGWVTGEDFPSWQEELTVKPVANGQSSWWDAVQNTLPKLPHFGKADHTKSTPDADPDDLTASESTLAKKAQTTSWWDSVTGVVSGAVGTASDLANQGSKAISTSVSEAVGAVGQAANQTGKVVGGAMTSAAGAVGQAAHQTGKVLVGTTSGAANAVSYATDTVGEVVDQMGWLVPFLDRVDIVKAQESVRRLQAKHPNEPPRAIAHRIMMQKALLVSGTGAASSFVPGMVALDLAATTVLQAEMGYQIAGAYGLDLQDPARKGEILAIFGLALGGSYALRAGLGMMRFVPVAGAVVGASTNAVALYTVGHVACQFYETRAQDETPETVADAAKEERDAFLQEAIAQQITMDQILAHMVRTSTPNLTWQEVLPDLQRLNFSPSNSRYENDSHKNVRF</sequence>
<protein>
    <recommendedName>
        <fullName evidence="3">DUF697 domain-containing protein</fullName>
    </recommendedName>
</protein>
<dbReference type="AlphaFoldDB" id="A0A7C3PF71"/>
<reference evidence="2" key="1">
    <citation type="journal article" date="2020" name="mSystems">
        <title>Genome- and Community-Level Interaction Insights into Carbon Utilization and Element Cycling Functions of Hydrothermarchaeota in Hydrothermal Sediment.</title>
        <authorList>
            <person name="Zhou Z."/>
            <person name="Liu Y."/>
            <person name="Xu W."/>
            <person name="Pan J."/>
            <person name="Luo Z.H."/>
            <person name="Li M."/>
        </authorList>
    </citation>
    <scope>NUCLEOTIDE SEQUENCE [LARGE SCALE GENOMIC DNA]</scope>
    <source>
        <strain evidence="2">SpSt-418</strain>
    </source>
</reference>
<comment type="caution">
    <text evidence="2">The sequence shown here is derived from an EMBL/GenBank/DDBJ whole genome shotgun (WGS) entry which is preliminary data.</text>
</comment>
<evidence type="ECO:0000256" key="1">
    <source>
        <dbReference type="SAM" id="MobiDB-lite"/>
    </source>
</evidence>
<feature type="region of interest" description="Disordered" evidence="1">
    <location>
        <begin position="123"/>
        <end position="144"/>
    </location>
</feature>
<feature type="compositionally biased region" description="Basic and acidic residues" evidence="1">
    <location>
        <begin position="127"/>
        <end position="136"/>
    </location>
</feature>
<evidence type="ECO:0008006" key="3">
    <source>
        <dbReference type="Google" id="ProtNLM"/>
    </source>
</evidence>
<name>A0A7C3PF71_9CYAN</name>
<evidence type="ECO:0000313" key="2">
    <source>
        <dbReference type="EMBL" id="HFM98773.1"/>
    </source>
</evidence>
<gene>
    <name evidence="2" type="ORF">ENR64_13650</name>
</gene>
<organism evidence="2">
    <name type="scientific">Oscillatoriales cyanobacterium SpSt-418</name>
    <dbReference type="NCBI Taxonomy" id="2282169"/>
    <lineage>
        <taxon>Bacteria</taxon>
        <taxon>Bacillati</taxon>
        <taxon>Cyanobacteriota</taxon>
        <taxon>Cyanophyceae</taxon>
        <taxon>Oscillatoriophycideae</taxon>
        <taxon>Oscillatoriales</taxon>
    </lineage>
</organism>
<proteinExistence type="predicted"/>
<dbReference type="EMBL" id="DSRU01000199">
    <property type="protein sequence ID" value="HFM98773.1"/>
    <property type="molecule type" value="Genomic_DNA"/>
</dbReference>